<dbReference type="AlphaFoldDB" id="A0A810BX88"/>
<dbReference type="EMBL" id="AP023097">
    <property type="protein sequence ID" value="BCE71280.1"/>
    <property type="molecule type" value="Genomic_DNA"/>
</dbReference>
<sequence length="412" mass="46178">MLVNKEGYSGSDSDLEELKRLSRELKTANKIGNYDSISILDNAISSHAGEIRPALSWRAIAAKAPPGTNIQSAFVQQKLDFLTSPKVAFYDNGPFELVWRSLLAGAWEDRFFLRRSSGKDDRASLLSELSVIDDLIRRLQGPEYDYLLHAQHKERDGEINNQIFWKATVLFLLGNKPEMRGALKELALRNREFGPQVRDASRQVYSYRVFNEPFQILVGSLGEDNVPRVTIKDDNLVKRFFNASQLALLVCGSIDDVGTTDAEIEAFKKAVANFDFYDYSVVLKAGQDPDRVKRLEEAMARALGQGKLALEQRAALIAGESKPLWSAMQAGAQRCSVSDDDRDRIYSAFSFKSQVKQIDSTWYLLFGGWLSASQATEIARFLNESVALELRNSMQSSASELTFYVARSLVAN</sequence>
<reference evidence="3" key="3">
    <citation type="submission" date="2020-05" db="EMBL/GenBank/DDBJ databases">
        <title>Complete genome sequence of Bradyrhizobium diazoefficiens XF9 isolated from soybean nodule.</title>
        <authorList>
            <person name="Noda R."/>
            <person name="Kakizaki K."/>
            <person name="Minamisawa K."/>
        </authorList>
    </citation>
    <scope>NUCLEOTIDE SEQUENCE</scope>
    <source>
        <strain evidence="3">XF9</strain>
    </source>
</reference>
<reference evidence="2" key="2">
    <citation type="submission" date="2020-05" db="EMBL/GenBank/DDBJ databases">
        <title>Complete genome sequence of Bradyrhizobium diazoefficiens XF8 isolated from soybean nodule.</title>
        <authorList>
            <person name="Noda R."/>
            <person name="Kakizaki K."/>
            <person name="Minamisawa K."/>
        </authorList>
    </citation>
    <scope>NUCLEOTIDE SEQUENCE</scope>
    <source>
        <strain evidence="2">XF8</strain>
    </source>
</reference>
<evidence type="ECO:0000313" key="1">
    <source>
        <dbReference type="EMBL" id="BCE27599.1"/>
    </source>
</evidence>
<gene>
    <name evidence="1" type="ORF">XF2B_13680</name>
    <name evidence="2" type="ORF">XF8B_13910</name>
    <name evidence="3" type="ORF">XF9B_13610</name>
</gene>
<dbReference type="EMBL" id="AP023098">
    <property type="protein sequence ID" value="BCE79940.1"/>
    <property type="molecule type" value="Genomic_DNA"/>
</dbReference>
<dbReference type="EMBL" id="AP023092">
    <property type="protein sequence ID" value="BCE27599.1"/>
    <property type="molecule type" value="Genomic_DNA"/>
</dbReference>
<reference evidence="1" key="1">
    <citation type="submission" date="2020-05" db="EMBL/GenBank/DDBJ databases">
        <title>Complete genome sequence of Bradyrhizobium diazoefficiens XF2 isolated from soybean nodule.</title>
        <authorList>
            <person name="Noda R."/>
            <person name="Kakizaki K."/>
            <person name="Minamisawa K."/>
        </authorList>
    </citation>
    <scope>NUCLEOTIDE SEQUENCE</scope>
    <source>
        <strain evidence="1">XF2</strain>
    </source>
</reference>
<protein>
    <submittedName>
        <fullName evidence="3">Uncharacterized protein</fullName>
    </submittedName>
</protein>
<accession>A0A810BX88</accession>
<evidence type="ECO:0000313" key="3">
    <source>
        <dbReference type="EMBL" id="BCE79940.1"/>
    </source>
</evidence>
<name>A0A810BX88_9BRAD</name>
<evidence type="ECO:0000313" key="2">
    <source>
        <dbReference type="EMBL" id="BCE71280.1"/>
    </source>
</evidence>
<organism evidence="3">
    <name type="scientific">Bradyrhizobium diazoefficiens</name>
    <dbReference type="NCBI Taxonomy" id="1355477"/>
    <lineage>
        <taxon>Bacteria</taxon>
        <taxon>Pseudomonadati</taxon>
        <taxon>Pseudomonadota</taxon>
        <taxon>Alphaproteobacteria</taxon>
        <taxon>Hyphomicrobiales</taxon>
        <taxon>Nitrobacteraceae</taxon>
        <taxon>Bradyrhizobium</taxon>
    </lineage>
</organism>
<proteinExistence type="predicted"/>
<dbReference type="RefSeq" id="WP_162603486.1">
    <property type="nucleotide sequence ID" value="NZ_CP029603.2"/>
</dbReference>